<accession>A0ABV1VNG7</accession>
<evidence type="ECO:0000256" key="2">
    <source>
        <dbReference type="ARBA" id="ARBA00023012"/>
    </source>
</evidence>
<dbReference type="Gene3D" id="1.10.10.10">
    <property type="entry name" value="Winged helix-like DNA-binding domain superfamily/Winged helix DNA-binding domain"/>
    <property type="match status" value="1"/>
</dbReference>
<dbReference type="SMART" id="SM00862">
    <property type="entry name" value="Trans_reg_C"/>
    <property type="match status" value="1"/>
</dbReference>
<keyword evidence="2" id="KW-0902">Two-component regulatory system</keyword>
<reference evidence="8 9" key="1">
    <citation type="submission" date="2024-06" db="EMBL/GenBank/DDBJ databases">
        <title>The Natural Products Discovery Center: Release of the First 8490 Sequenced Strains for Exploring Actinobacteria Biosynthetic Diversity.</title>
        <authorList>
            <person name="Kalkreuter E."/>
            <person name="Kautsar S.A."/>
            <person name="Yang D."/>
            <person name="Bader C.D."/>
            <person name="Teijaro C.N."/>
            <person name="Fluegel L."/>
            <person name="Davis C.M."/>
            <person name="Simpson J.R."/>
            <person name="Lauterbach L."/>
            <person name="Steele A.D."/>
            <person name="Gui C."/>
            <person name="Meng S."/>
            <person name="Li G."/>
            <person name="Viehrig K."/>
            <person name="Ye F."/>
            <person name="Su P."/>
            <person name="Kiefer A.F."/>
            <person name="Nichols A."/>
            <person name="Cepeda A.J."/>
            <person name="Yan W."/>
            <person name="Fan B."/>
            <person name="Jiang Y."/>
            <person name="Adhikari A."/>
            <person name="Zheng C.-J."/>
            <person name="Schuster L."/>
            <person name="Cowan T.M."/>
            <person name="Smanski M.J."/>
            <person name="Chevrette M.G."/>
            <person name="De Carvalho L.P.S."/>
            <person name="Shen B."/>
        </authorList>
    </citation>
    <scope>NUCLEOTIDE SEQUENCE [LARGE SCALE GENOMIC DNA]</scope>
    <source>
        <strain evidence="8 9">NPDC000632</strain>
    </source>
</reference>
<organism evidence="8 9">
    <name type="scientific">Streptomyces flaveolus</name>
    <dbReference type="NCBI Taxonomy" id="67297"/>
    <lineage>
        <taxon>Bacteria</taxon>
        <taxon>Bacillati</taxon>
        <taxon>Actinomycetota</taxon>
        <taxon>Actinomycetes</taxon>
        <taxon>Kitasatosporales</taxon>
        <taxon>Streptomycetaceae</taxon>
        <taxon>Streptomyces</taxon>
    </lineage>
</organism>
<comment type="similarity">
    <text evidence="1">Belongs to the AfsR/DnrI/RedD regulatory family.</text>
</comment>
<dbReference type="InterPro" id="IPR011990">
    <property type="entry name" value="TPR-like_helical_dom_sf"/>
</dbReference>
<keyword evidence="4 6" id="KW-0238">DNA-binding</keyword>
<evidence type="ECO:0000259" key="7">
    <source>
        <dbReference type="PROSITE" id="PS51755"/>
    </source>
</evidence>
<keyword evidence="9" id="KW-1185">Reference proteome</keyword>
<keyword evidence="5" id="KW-0804">Transcription</keyword>
<protein>
    <submittedName>
        <fullName evidence="8">BTAD domain-containing putative transcriptional regulator</fullName>
    </submittedName>
</protein>
<dbReference type="InterPro" id="IPR036388">
    <property type="entry name" value="WH-like_DNA-bd_sf"/>
</dbReference>
<dbReference type="CDD" id="cd15831">
    <property type="entry name" value="BTAD"/>
    <property type="match status" value="1"/>
</dbReference>
<dbReference type="SMART" id="SM01043">
    <property type="entry name" value="BTAD"/>
    <property type="match status" value="1"/>
</dbReference>
<proteinExistence type="inferred from homology"/>
<dbReference type="EMBL" id="JBEPCV010000039">
    <property type="protein sequence ID" value="MER6908035.1"/>
    <property type="molecule type" value="Genomic_DNA"/>
</dbReference>
<dbReference type="Pfam" id="PF00486">
    <property type="entry name" value="Trans_reg_C"/>
    <property type="match status" value="1"/>
</dbReference>
<dbReference type="SUPFAM" id="SSF52540">
    <property type="entry name" value="P-loop containing nucleoside triphosphate hydrolases"/>
    <property type="match status" value="1"/>
</dbReference>
<dbReference type="PROSITE" id="PS51755">
    <property type="entry name" value="OMPR_PHOB"/>
    <property type="match status" value="1"/>
</dbReference>
<dbReference type="Pfam" id="PF13424">
    <property type="entry name" value="TPR_12"/>
    <property type="match status" value="2"/>
</dbReference>
<dbReference type="PANTHER" id="PTHR35807:SF1">
    <property type="entry name" value="TRANSCRIPTIONAL REGULATOR REDD"/>
    <property type="match status" value="1"/>
</dbReference>
<dbReference type="Proteomes" id="UP001490330">
    <property type="component" value="Unassembled WGS sequence"/>
</dbReference>
<name>A0ABV1VNG7_9ACTN</name>
<evidence type="ECO:0000256" key="4">
    <source>
        <dbReference type="ARBA" id="ARBA00023125"/>
    </source>
</evidence>
<dbReference type="SUPFAM" id="SSF48452">
    <property type="entry name" value="TPR-like"/>
    <property type="match status" value="2"/>
</dbReference>
<dbReference type="RefSeq" id="WP_350715883.1">
    <property type="nucleotide sequence ID" value="NZ_JBEPCO010000003.1"/>
</dbReference>
<dbReference type="InterPro" id="IPR051677">
    <property type="entry name" value="AfsR-DnrI-RedD_regulator"/>
</dbReference>
<dbReference type="InterPro" id="IPR027417">
    <property type="entry name" value="P-loop_NTPase"/>
</dbReference>
<evidence type="ECO:0000256" key="6">
    <source>
        <dbReference type="PROSITE-ProRule" id="PRU01091"/>
    </source>
</evidence>
<evidence type="ECO:0000256" key="3">
    <source>
        <dbReference type="ARBA" id="ARBA00023015"/>
    </source>
</evidence>
<dbReference type="Pfam" id="PF03704">
    <property type="entry name" value="BTAD"/>
    <property type="match status" value="1"/>
</dbReference>
<dbReference type="InterPro" id="IPR019734">
    <property type="entry name" value="TPR_rpt"/>
</dbReference>
<dbReference type="Gene3D" id="1.25.40.10">
    <property type="entry name" value="Tetratricopeptide repeat domain"/>
    <property type="match status" value="3"/>
</dbReference>
<feature type="domain" description="OmpR/PhoB-type" evidence="7">
    <location>
        <begin position="1"/>
        <end position="98"/>
    </location>
</feature>
<dbReference type="PRINTS" id="PR00364">
    <property type="entry name" value="DISEASERSIST"/>
</dbReference>
<keyword evidence="3" id="KW-0805">Transcription regulation</keyword>
<dbReference type="Gene3D" id="3.40.50.300">
    <property type="entry name" value="P-loop containing nucleotide triphosphate hydrolases"/>
    <property type="match status" value="1"/>
</dbReference>
<dbReference type="InterPro" id="IPR005158">
    <property type="entry name" value="BTAD"/>
</dbReference>
<gene>
    <name evidence="8" type="ORF">ABT322_30740</name>
</gene>
<evidence type="ECO:0000256" key="1">
    <source>
        <dbReference type="ARBA" id="ARBA00005820"/>
    </source>
</evidence>
<dbReference type="SUPFAM" id="SSF46894">
    <property type="entry name" value="C-terminal effector domain of the bipartite response regulators"/>
    <property type="match status" value="1"/>
</dbReference>
<comment type="caution">
    <text evidence="8">The sequence shown here is derived from an EMBL/GenBank/DDBJ whole genome shotgun (WGS) entry which is preliminary data.</text>
</comment>
<evidence type="ECO:0000256" key="5">
    <source>
        <dbReference type="ARBA" id="ARBA00023163"/>
    </source>
</evidence>
<sequence length="1015" mass="109823">MAPRLSFQVLGPLKVSVDGRPLLLRSARQRTVLAVLLLTPGRAVSVDALTDAVWHSDPPVTARNQIAICVSALRKTFRDEAGVDGLIETLLPGYVLHRDGHYVDVADLYESAAAARAAAEAGDLSEAAARFEDALALWSGPVLDGMDGGVLNGTVDRISELRTNLTEEYAAVQLQQGRYRTVLECLAPVVAENPLREHARALLMQAYHLSGRRSEALDCYREGRRILVSELGVEPGSELQELHRTVLEGDGRAPARAAALPDTVVPDAPPAPAPVVVPRQLPLAPEPFVGRKDELESLEGLVPPAPGYAGSTTVRVAAVCGPAGVGKSALALHWADRVAERFPDGQLYLDLQDGPGGPGGHGGPGTPEAALERALRALGVPGTSIPAGLEDRAALYRSTLDGRRLLVVLDDARSVDQIRPLMPGRGPARVLVTSRDPLNGLTGTLAVARVDLGAMSPAECLDLLAATIGEHRVSAEPSAAQRLVDLCDRLPLALRVVSTRLLSDHRWSLRQMAARMEDRRERVSVLSPGESGVRSGVWLGYRALSVQAARLYRQLSMLDVPDFPAWIGVPVLGVTPDASEELLHQLVGAQLLEIRPAPGGGPRFRFQELMRLFARERSLAEDSAQEREQTLERVLTAVLTLVHAAQEQLYGKGEAPHGGPVPTEPVPGETVSELVADPVAWFEDERETLGALVAQAVRDGQAERAWLLAVGAVPFYETRNYLEDWRRTAECALEGARDAGDTRGAGTMLRTLGTLAIYQRRYGEARERLLTALTRLERTDDVQGRAIVRRNLAVCARFFGDLAEAARYCEESLVLFRRAGDNSGLSHALGLLAQIEIEQGNPERGVELSNEAIEVSYEAGSLRSRTQNLYRLAEALLGAGRSAQAERICHDVVGLTRGQGDRLGEAHGLCALGEAQWRQNEPHKARASLRRALRLAEEVRDRFLQARIVTHLACAEAIRGDSGAGEPLDWAQAEFRTLNAPAWERRAGRLREVLESHDALRPIEGSVLAGLLADR</sequence>
<feature type="DNA-binding region" description="OmpR/PhoB-type" evidence="6">
    <location>
        <begin position="1"/>
        <end position="98"/>
    </location>
</feature>
<dbReference type="InterPro" id="IPR016032">
    <property type="entry name" value="Sig_transdc_resp-reg_C-effctor"/>
</dbReference>
<dbReference type="PANTHER" id="PTHR35807">
    <property type="entry name" value="TRANSCRIPTIONAL REGULATOR REDD-RELATED"/>
    <property type="match status" value="1"/>
</dbReference>
<evidence type="ECO:0000313" key="9">
    <source>
        <dbReference type="Proteomes" id="UP001490330"/>
    </source>
</evidence>
<dbReference type="SMART" id="SM00028">
    <property type="entry name" value="TPR"/>
    <property type="match status" value="5"/>
</dbReference>
<dbReference type="InterPro" id="IPR001867">
    <property type="entry name" value="OmpR/PhoB-type_DNA-bd"/>
</dbReference>
<evidence type="ECO:0000313" key="8">
    <source>
        <dbReference type="EMBL" id="MER6908035.1"/>
    </source>
</evidence>